<evidence type="ECO:0000256" key="1">
    <source>
        <dbReference type="SAM" id="MobiDB-lite"/>
    </source>
</evidence>
<proteinExistence type="predicted"/>
<dbReference type="Proteomes" id="UP000324767">
    <property type="component" value="Unassembled WGS sequence"/>
</dbReference>
<organism evidence="2 3">
    <name type="scientific">Lasallia pustulata</name>
    <dbReference type="NCBI Taxonomy" id="136370"/>
    <lineage>
        <taxon>Eukaryota</taxon>
        <taxon>Fungi</taxon>
        <taxon>Dikarya</taxon>
        <taxon>Ascomycota</taxon>
        <taxon>Pezizomycotina</taxon>
        <taxon>Lecanoromycetes</taxon>
        <taxon>OSLEUM clade</taxon>
        <taxon>Umbilicariomycetidae</taxon>
        <taxon>Umbilicariales</taxon>
        <taxon>Umbilicariaceae</taxon>
        <taxon>Lasallia</taxon>
    </lineage>
</organism>
<sequence>MDEELQQLKHRQPRASAATPAASSKTKPTPMGPINPLGARTATAVPVIPAVPATSISTGDPMDLSSTIAAVQGKPLSILGVKEICNKWKLCYYCKLQHLGKTAKECPNKKPSTLRIIEVDDTASMDGGVSIHTGKV</sequence>
<evidence type="ECO:0000313" key="3">
    <source>
        <dbReference type="Proteomes" id="UP000324767"/>
    </source>
</evidence>
<dbReference type="OrthoDB" id="5423203at2759"/>
<dbReference type="EMBL" id="VXIT01000012">
    <property type="protein sequence ID" value="KAA6408944.1"/>
    <property type="molecule type" value="Genomic_DNA"/>
</dbReference>
<gene>
    <name evidence="2" type="ORF">FRX48_07288</name>
</gene>
<feature type="region of interest" description="Disordered" evidence="1">
    <location>
        <begin position="1"/>
        <end position="38"/>
    </location>
</feature>
<protein>
    <submittedName>
        <fullName evidence="2">Uncharacterized protein</fullName>
    </submittedName>
</protein>
<feature type="compositionally biased region" description="Low complexity" evidence="1">
    <location>
        <begin position="15"/>
        <end position="29"/>
    </location>
</feature>
<dbReference type="AlphaFoldDB" id="A0A5M8PJJ8"/>
<reference evidence="2 3" key="1">
    <citation type="submission" date="2019-09" db="EMBL/GenBank/DDBJ databases">
        <title>The hologenome of the rock-dwelling lichen Lasallia pustulata.</title>
        <authorList>
            <person name="Greshake Tzovaras B."/>
            <person name="Segers F."/>
            <person name="Bicker A."/>
            <person name="Dal Grande F."/>
            <person name="Otte J."/>
            <person name="Hankeln T."/>
            <person name="Schmitt I."/>
            <person name="Ebersberger I."/>
        </authorList>
    </citation>
    <scope>NUCLEOTIDE SEQUENCE [LARGE SCALE GENOMIC DNA]</scope>
    <source>
        <strain evidence="2">A1-1</strain>
    </source>
</reference>
<accession>A0A5M8PJJ8</accession>
<evidence type="ECO:0000313" key="2">
    <source>
        <dbReference type="EMBL" id="KAA6408944.1"/>
    </source>
</evidence>
<comment type="caution">
    <text evidence="2">The sequence shown here is derived from an EMBL/GenBank/DDBJ whole genome shotgun (WGS) entry which is preliminary data.</text>
</comment>
<name>A0A5M8PJJ8_9LECA</name>